<evidence type="ECO:0000313" key="2">
    <source>
        <dbReference type="Proteomes" id="UP000053611"/>
    </source>
</evidence>
<reference evidence="1 2" key="1">
    <citation type="submission" date="2015-03" db="EMBL/GenBank/DDBJ databases">
        <title>Genomics and transcriptomics of the oil-accumulating basidiomycete yeast T. oleaginosus allow insights into substrate utilization and the diverse evolutionary trajectories of mating systems in fungi.</title>
        <authorList>
            <consortium name="DOE Joint Genome Institute"/>
            <person name="Kourist R."/>
            <person name="Kracht O."/>
            <person name="Bracharz F."/>
            <person name="Lipzen A."/>
            <person name="Nolan M."/>
            <person name="Ohm R."/>
            <person name="Grigoriev I."/>
            <person name="Sun S."/>
            <person name="Heitman J."/>
            <person name="Bruck T."/>
            <person name="Nowrousian M."/>
        </authorList>
    </citation>
    <scope>NUCLEOTIDE SEQUENCE [LARGE SCALE GENOMIC DNA]</scope>
    <source>
        <strain evidence="1 2">IBC0246</strain>
    </source>
</reference>
<keyword evidence="2" id="KW-1185">Reference proteome</keyword>
<evidence type="ECO:0000313" key="1">
    <source>
        <dbReference type="EMBL" id="KLT42255.1"/>
    </source>
</evidence>
<name>A0A0J0XM97_9TREE</name>
<proteinExistence type="predicted"/>
<accession>A0A0J0XM97</accession>
<dbReference type="AlphaFoldDB" id="A0A0J0XM97"/>
<protein>
    <submittedName>
        <fullName evidence="1">Uncharacterized protein</fullName>
    </submittedName>
</protein>
<dbReference type="Proteomes" id="UP000053611">
    <property type="component" value="Unassembled WGS sequence"/>
</dbReference>
<sequence length="126" mass="13391">MTELEFEKSAQLPPSYCAHAHAPCTCDSVPASPSASPCCHTTHDQCTGHTLPRTVLASPAPALVYPPTDAFCPATGGPHVVRRRQGGVSILLSVVTFPVGLAALPFDKKQSCRRCNFVIKEAWGGY</sequence>
<gene>
    <name evidence="1" type="ORF">CC85DRAFT_285660</name>
</gene>
<organism evidence="1 2">
    <name type="scientific">Cutaneotrichosporon oleaginosum</name>
    <dbReference type="NCBI Taxonomy" id="879819"/>
    <lineage>
        <taxon>Eukaryota</taxon>
        <taxon>Fungi</taxon>
        <taxon>Dikarya</taxon>
        <taxon>Basidiomycota</taxon>
        <taxon>Agaricomycotina</taxon>
        <taxon>Tremellomycetes</taxon>
        <taxon>Trichosporonales</taxon>
        <taxon>Trichosporonaceae</taxon>
        <taxon>Cutaneotrichosporon</taxon>
    </lineage>
</organism>
<dbReference type="EMBL" id="KQ087207">
    <property type="protein sequence ID" value="KLT42255.1"/>
    <property type="molecule type" value="Genomic_DNA"/>
</dbReference>
<dbReference type="GeneID" id="28983800"/>
<dbReference type="RefSeq" id="XP_018278746.1">
    <property type="nucleotide sequence ID" value="XM_018423197.1"/>
</dbReference>